<dbReference type="Pfam" id="PF05159">
    <property type="entry name" value="Capsule_synth"/>
    <property type="match status" value="1"/>
</dbReference>
<accession>A0A1F6E694</accession>
<gene>
    <name evidence="1" type="ORF">A3F27_01600</name>
</gene>
<reference evidence="1 2" key="1">
    <citation type="journal article" date="2016" name="Nat. Commun.">
        <title>Thousands of microbial genomes shed light on interconnected biogeochemical processes in an aquifer system.</title>
        <authorList>
            <person name="Anantharaman K."/>
            <person name="Brown C.T."/>
            <person name="Hug L.A."/>
            <person name="Sharon I."/>
            <person name="Castelle C.J."/>
            <person name="Probst A.J."/>
            <person name="Thomas B.C."/>
            <person name="Singh A."/>
            <person name="Wilkins M.J."/>
            <person name="Karaoz U."/>
            <person name="Brodie E.L."/>
            <person name="Williams K.H."/>
            <person name="Hubbard S.S."/>
            <person name="Banfield J.F."/>
        </authorList>
    </citation>
    <scope>NUCLEOTIDE SEQUENCE [LARGE SCALE GENOMIC DNA]</scope>
</reference>
<dbReference type="InterPro" id="IPR007833">
    <property type="entry name" value="Capsule_polysaccharide_synth"/>
</dbReference>
<name>A0A1F6E694_9BACT</name>
<sequence>MKLFIIGLGSVIPEHVHVVEELAKQHEILYWLYIYDVAKSVDKARFPGTVFHDYRAALKGIHSENIDASRFEPWSKDDIVLFSAIESEIMSMIDKWYPDWPILKRKDFYYDLLCYWGGVLDQLNPDAILFADVPHQMFDFVLYEIAKRRGIKTIILDPVFRYDRLVTYRDYRAGNEALANWKQRARETKLNELAPETRGYYLEVSGSKDPSPAHFTEWNKVNSGLYKFRRHAMSLIPFIRDGSIIERGVMRIFKMLKSNVKDEYLALERPADLKKPYVYVPIHYQPELTTSPQGSVYVDQILMMKTLSAALPVDWELYIKEHPAQWMAHGGNFTSYRYRGIYEEMARLRNVRLVPVTTNTFTLIDNAKAIATATGTAAMEAILRGKNALIFGYPWFMHAPGMFRVSCVEDCRKAFARIMEEKRADEQDILNYLKVVEEVSFRGYTAGEGASVSTYDRKEAWQEILKAIEDELRK</sequence>
<comment type="caution">
    <text evidence="1">The sequence shown here is derived from an EMBL/GenBank/DDBJ whole genome shotgun (WGS) entry which is preliminary data.</text>
</comment>
<dbReference type="AlphaFoldDB" id="A0A1F6E694"/>
<dbReference type="GO" id="GO:0000271">
    <property type="term" value="P:polysaccharide biosynthetic process"/>
    <property type="evidence" value="ECO:0007669"/>
    <property type="project" value="InterPro"/>
</dbReference>
<dbReference type="Proteomes" id="UP000176689">
    <property type="component" value="Unassembled WGS sequence"/>
</dbReference>
<dbReference type="GO" id="GO:0015774">
    <property type="term" value="P:polysaccharide transport"/>
    <property type="evidence" value="ECO:0007669"/>
    <property type="project" value="InterPro"/>
</dbReference>
<proteinExistence type="predicted"/>
<protein>
    <recommendedName>
        <fullName evidence="3">Capsular biosynthesis protein</fullName>
    </recommendedName>
</protein>
<organism evidence="1 2">
    <name type="scientific">Candidatus Kaiserbacteria bacterium RIFCSPHIGHO2_12_FULL_53_13</name>
    <dbReference type="NCBI Taxonomy" id="1798502"/>
    <lineage>
        <taxon>Bacteria</taxon>
        <taxon>Candidatus Kaiseribacteriota</taxon>
    </lineage>
</organism>
<evidence type="ECO:0000313" key="1">
    <source>
        <dbReference type="EMBL" id="OGG69219.1"/>
    </source>
</evidence>
<dbReference type="EMBL" id="MFLP01000035">
    <property type="protein sequence ID" value="OGG69219.1"/>
    <property type="molecule type" value="Genomic_DNA"/>
</dbReference>
<evidence type="ECO:0000313" key="2">
    <source>
        <dbReference type="Proteomes" id="UP000176689"/>
    </source>
</evidence>
<evidence type="ECO:0008006" key="3">
    <source>
        <dbReference type="Google" id="ProtNLM"/>
    </source>
</evidence>